<dbReference type="EMBL" id="AUZH01000035">
    <property type="protein sequence ID" value="KFN85970.1"/>
    <property type="molecule type" value="Genomic_DNA"/>
</dbReference>
<comment type="caution">
    <text evidence="2">The sequence shown here is derived from an EMBL/GenBank/DDBJ whole genome shotgun (WGS) entry which is preliminary data.</text>
</comment>
<dbReference type="EMBL" id="FOTG01000004">
    <property type="protein sequence ID" value="SFL21762.1"/>
    <property type="molecule type" value="Genomic_DNA"/>
</dbReference>
<evidence type="ECO:0000259" key="1">
    <source>
        <dbReference type="Pfam" id="PF01571"/>
    </source>
</evidence>
<evidence type="ECO:0000313" key="4">
    <source>
        <dbReference type="Proteomes" id="UP000029382"/>
    </source>
</evidence>
<sequence>MTSIYTTLRTDKAYKIYDGFLYEIAGDECEEALDVVLPKNIVFADTETCGYTFLLDEEGKVFDEVTFYKFEDSYWIASHKALEDYFADIDFDFSIKEISADYQMVQVEGKQSGDIAQAFYEYDIATLNFRGMAEMTYQDQAAYLARFGFSGEFGYQFFLPTAVFDQFVAEVLADVATFDDDLDEFLRFEVGQPITSIYETDDYSLYELGYSWNLDFTKDEFRGRDAFLETAQAADLRSVGFKASEKIAKGTDVLFDDQVVGKVIWSADDVSSNESNLGLMTIAKEFAHSGVHFVAESGQVLTTLSSPYRIPESWNK</sequence>
<dbReference type="RefSeq" id="WP_039697456.1">
    <property type="nucleotide sequence ID" value="NZ_AUZH01000035.1"/>
</dbReference>
<dbReference type="Gene3D" id="3.30.1360.120">
    <property type="entry name" value="Probable tRNA modification gtpase trme, domain 1"/>
    <property type="match status" value="1"/>
</dbReference>
<name>A0A091BNE1_STREI</name>
<dbReference type="PIRSF" id="PIRSF006487">
    <property type="entry name" value="GcvT"/>
    <property type="match status" value="1"/>
</dbReference>
<dbReference type="GO" id="GO:0005829">
    <property type="term" value="C:cytosol"/>
    <property type="evidence" value="ECO:0007669"/>
    <property type="project" value="TreeGrafter"/>
</dbReference>
<gene>
    <name evidence="2" type="ORF">H702_09605</name>
    <name evidence="3" type="ORF">SAMN02910290_00945</name>
</gene>
<dbReference type="InterPro" id="IPR028896">
    <property type="entry name" value="GcvT/YgfZ/DmdA"/>
</dbReference>
<evidence type="ECO:0000313" key="2">
    <source>
        <dbReference type="EMBL" id="KFN85970.1"/>
    </source>
</evidence>
<reference evidence="3 5" key="2">
    <citation type="submission" date="2016-10" db="EMBL/GenBank/DDBJ databases">
        <authorList>
            <person name="Varghese N."/>
            <person name="Submissions S."/>
        </authorList>
    </citation>
    <scope>NUCLEOTIDE SEQUENCE [LARGE SCALE GENOMIC DNA]</scope>
    <source>
        <strain evidence="3 5">JB1</strain>
    </source>
</reference>
<evidence type="ECO:0000313" key="3">
    <source>
        <dbReference type="EMBL" id="SFL21762.1"/>
    </source>
</evidence>
<feature type="domain" description="GCVT N-terminal" evidence="1">
    <location>
        <begin position="22"/>
        <end position="218"/>
    </location>
</feature>
<protein>
    <submittedName>
        <fullName evidence="3">CylF protein</fullName>
    </submittedName>
</protein>
<dbReference type="AlphaFoldDB" id="A0A091BNE1"/>
<reference evidence="2 4" key="1">
    <citation type="journal article" date="2014" name="Genome Announc.">
        <title>Draft Genome Sequences of Streptococcus bovis Strains ATCC 33317 and JB1.</title>
        <authorList>
            <person name="Benahmed F.H."/>
            <person name="Gopinath G.R."/>
            <person name="Harbottle H."/>
            <person name="Cotta M.A."/>
            <person name="Luo Y."/>
            <person name="Henderson C."/>
            <person name="Teri P."/>
            <person name="Soppet D."/>
            <person name="Rasmussen M."/>
            <person name="Whitehead T.R."/>
            <person name="Davidson M."/>
        </authorList>
    </citation>
    <scope>NUCLEOTIDE SEQUENCE [LARGE SCALE GENOMIC DNA]</scope>
    <source>
        <strain evidence="2 4">JB1</strain>
    </source>
</reference>
<organism evidence="2 4">
    <name type="scientific">Streptococcus equinus JB1</name>
    <dbReference type="NCBI Taxonomy" id="1294274"/>
    <lineage>
        <taxon>Bacteria</taxon>
        <taxon>Bacillati</taxon>
        <taxon>Bacillota</taxon>
        <taxon>Bacilli</taxon>
        <taxon>Lactobacillales</taxon>
        <taxon>Streptococcaceae</taxon>
        <taxon>Streptococcus</taxon>
    </lineage>
</organism>
<dbReference type="InterPro" id="IPR027266">
    <property type="entry name" value="TrmE/GcvT-like"/>
</dbReference>
<dbReference type="PANTHER" id="PTHR43757">
    <property type="entry name" value="AMINOMETHYLTRANSFERASE"/>
    <property type="match status" value="1"/>
</dbReference>
<evidence type="ECO:0000313" key="5">
    <source>
        <dbReference type="Proteomes" id="UP000182793"/>
    </source>
</evidence>
<accession>A0A091BNE1</accession>
<dbReference type="SUPFAM" id="SSF103025">
    <property type="entry name" value="Folate-binding domain"/>
    <property type="match status" value="1"/>
</dbReference>
<proteinExistence type="predicted"/>
<dbReference type="Pfam" id="PF01571">
    <property type="entry name" value="GCV_T"/>
    <property type="match status" value="1"/>
</dbReference>
<dbReference type="Proteomes" id="UP000182793">
    <property type="component" value="Unassembled WGS sequence"/>
</dbReference>
<dbReference type="Proteomes" id="UP000029382">
    <property type="component" value="Unassembled WGS sequence"/>
</dbReference>
<dbReference type="InterPro" id="IPR006222">
    <property type="entry name" value="GCVT_N"/>
</dbReference>
<keyword evidence="5" id="KW-1185">Reference proteome</keyword>
<dbReference type="PANTHER" id="PTHR43757:SF2">
    <property type="entry name" value="AMINOMETHYLTRANSFERASE, MITOCHONDRIAL"/>
    <property type="match status" value="1"/>
</dbReference>